<comment type="cofactor">
    <cofactor evidence="2">
        <name>a divalent metal cation</name>
        <dbReference type="ChEBI" id="CHEBI:60240"/>
    </cofactor>
</comment>
<feature type="binding site" evidence="13">
    <location>
        <position position="120"/>
    </location>
    <ligand>
        <name>Mg(2+)</name>
        <dbReference type="ChEBI" id="CHEBI:18420"/>
    </ligand>
</feature>
<comment type="subunit">
    <text evidence="4">Homotrimer.</text>
</comment>
<dbReference type="Gene3D" id="3.50.30.40">
    <property type="entry name" value="Ribonuclease E inhibitor RraA/RraA-like"/>
    <property type="match status" value="1"/>
</dbReference>
<evidence type="ECO:0000256" key="8">
    <source>
        <dbReference type="ARBA" id="ARBA00025046"/>
    </source>
</evidence>
<comment type="catalytic activity">
    <reaction evidence="1">
        <text>4-hydroxy-4-methyl-2-oxoglutarate = 2 pyruvate</text>
        <dbReference type="Rhea" id="RHEA:22748"/>
        <dbReference type="ChEBI" id="CHEBI:15361"/>
        <dbReference type="ChEBI" id="CHEBI:58276"/>
        <dbReference type="EC" id="4.1.3.17"/>
    </reaction>
</comment>
<dbReference type="SUPFAM" id="SSF89562">
    <property type="entry name" value="RraA-like"/>
    <property type="match status" value="1"/>
</dbReference>
<comment type="cofactor">
    <cofactor evidence="13">
        <name>Mg(2+)</name>
        <dbReference type="ChEBI" id="CHEBI:18420"/>
    </cofactor>
</comment>
<evidence type="ECO:0000256" key="2">
    <source>
        <dbReference type="ARBA" id="ARBA00001968"/>
    </source>
</evidence>
<dbReference type="GO" id="GO:0046872">
    <property type="term" value="F:metal ion binding"/>
    <property type="evidence" value="ECO:0007669"/>
    <property type="project" value="UniProtKB-KW"/>
</dbReference>
<dbReference type="GO" id="GO:0008948">
    <property type="term" value="F:oxaloacetate decarboxylase activity"/>
    <property type="evidence" value="ECO:0007669"/>
    <property type="project" value="UniProtKB-EC"/>
</dbReference>
<evidence type="ECO:0000256" key="10">
    <source>
        <dbReference type="ARBA" id="ARBA00030169"/>
    </source>
</evidence>
<proteinExistence type="inferred from homology"/>
<organism evidence="14 15">
    <name type="scientific">Lysinibacillus composti</name>
    <dbReference type="NCBI Taxonomy" id="720633"/>
    <lineage>
        <taxon>Bacteria</taxon>
        <taxon>Bacillati</taxon>
        <taxon>Bacillota</taxon>
        <taxon>Bacilli</taxon>
        <taxon>Bacillales</taxon>
        <taxon>Bacillaceae</taxon>
        <taxon>Lysinibacillus</taxon>
    </lineage>
</organism>
<feature type="binding site" evidence="13">
    <location>
        <begin position="97"/>
        <end position="100"/>
    </location>
    <ligand>
        <name>substrate</name>
    </ligand>
</feature>
<gene>
    <name evidence="14" type="ORF">EBB45_00195</name>
</gene>
<evidence type="ECO:0000256" key="9">
    <source>
        <dbReference type="ARBA" id="ARBA00029596"/>
    </source>
</evidence>
<dbReference type="RefSeq" id="WP_124761429.1">
    <property type="nucleotide sequence ID" value="NZ_JAFBDY010000001.1"/>
</dbReference>
<keyword evidence="15" id="KW-1185">Reference proteome</keyword>
<comment type="similarity">
    <text evidence="3">Belongs to the class II aldolase/RraA-like family.</text>
</comment>
<dbReference type="EMBL" id="RRCT01000001">
    <property type="protein sequence ID" value="RQW76013.1"/>
    <property type="molecule type" value="Genomic_DNA"/>
</dbReference>
<dbReference type="EC" id="4.1.3.17" evidence="5"/>
<evidence type="ECO:0000256" key="13">
    <source>
        <dbReference type="PIRSR" id="PIRSR605493-1"/>
    </source>
</evidence>
<accession>A0A3N9UJ03</accession>
<dbReference type="Proteomes" id="UP000274033">
    <property type="component" value="Unassembled WGS sequence"/>
</dbReference>
<dbReference type="EC" id="4.1.1.112" evidence="6"/>
<dbReference type="InterPro" id="IPR036704">
    <property type="entry name" value="RraA/RraA-like_sf"/>
</dbReference>
<feature type="binding site" evidence="13">
    <location>
        <position position="119"/>
    </location>
    <ligand>
        <name>substrate</name>
    </ligand>
</feature>
<comment type="caution">
    <text evidence="14">The sequence shown here is derived from an EMBL/GenBank/DDBJ whole genome shotgun (WGS) entry which is preliminary data.</text>
</comment>
<evidence type="ECO:0000313" key="14">
    <source>
        <dbReference type="EMBL" id="RQW76013.1"/>
    </source>
</evidence>
<evidence type="ECO:0000256" key="4">
    <source>
        <dbReference type="ARBA" id="ARBA00011233"/>
    </source>
</evidence>
<reference evidence="14 15" key="1">
    <citation type="journal article" date="2013" name="J. Microbiol.">
        <title>Lysinibacillus chungkukjangi sp. nov., isolated from Chungkukjang, Korean fermented soybean food.</title>
        <authorList>
            <person name="Kim S.J."/>
            <person name="Jang Y.H."/>
            <person name="Hamada M."/>
            <person name="Ahn J.H."/>
            <person name="Weon H.Y."/>
            <person name="Suzuki K."/>
            <person name="Whang K.S."/>
            <person name="Kwon S.W."/>
        </authorList>
    </citation>
    <scope>NUCLEOTIDE SEQUENCE [LARGE SCALE GENOMIC DNA]</scope>
    <source>
        <strain evidence="14 15">MCCC 1A12701</strain>
    </source>
</reference>
<keyword evidence="13" id="KW-0479">Metal-binding</keyword>
<name>A0A3N9UJ03_9BACI</name>
<evidence type="ECO:0000256" key="1">
    <source>
        <dbReference type="ARBA" id="ARBA00001342"/>
    </source>
</evidence>
<dbReference type="InterPro" id="IPR005493">
    <property type="entry name" value="RraA/RraA-like"/>
</dbReference>
<comment type="function">
    <text evidence="8">Catalyzes the aldol cleavage of 4-hydroxy-4-methyl-2-oxoglutarate (HMG) into 2 molecules of pyruvate. Also contains a secondary oxaloacetate (OAA) decarboxylase activity due to the common pyruvate enolate transition state formed following C-C bond cleavage in the retro-aldol and decarboxylation reactions.</text>
</comment>
<evidence type="ECO:0000256" key="5">
    <source>
        <dbReference type="ARBA" id="ARBA00012213"/>
    </source>
</evidence>
<comment type="catalytic activity">
    <reaction evidence="12">
        <text>oxaloacetate + H(+) = pyruvate + CO2</text>
        <dbReference type="Rhea" id="RHEA:15641"/>
        <dbReference type="ChEBI" id="CHEBI:15361"/>
        <dbReference type="ChEBI" id="CHEBI:15378"/>
        <dbReference type="ChEBI" id="CHEBI:16452"/>
        <dbReference type="ChEBI" id="CHEBI:16526"/>
        <dbReference type="EC" id="4.1.1.112"/>
    </reaction>
</comment>
<evidence type="ECO:0000256" key="7">
    <source>
        <dbReference type="ARBA" id="ARBA00016549"/>
    </source>
</evidence>
<dbReference type="PANTHER" id="PTHR33254:SF4">
    <property type="entry name" value="4-HYDROXY-4-METHYL-2-OXOGLUTARATE ALDOLASE 3-RELATED"/>
    <property type="match status" value="1"/>
</dbReference>
<dbReference type="GO" id="GO:0047443">
    <property type="term" value="F:4-hydroxy-4-methyl-2-oxoglutarate aldolase activity"/>
    <property type="evidence" value="ECO:0007669"/>
    <property type="project" value="UniProtKB-EC"/>
</dbReference>
<evidence type="ECO:0000313" key="15">
    <source>
        <dbReference type="Proteomes" id="UP000274033"/>
    </source>
</evidence>
<evidence type="ECO:0000256" key="12">
    <source>
        <dbReference type="ARBA" id="ARBA00047973"/>
    </source>
</evidence>
<evidence type="ECO:0000256" key="3">
    <source>
        <dbReference type="ARBA" id="ARBA00008621"/>
    </source>
</evidence>
<dbReference type="CDD" id="cd16841">
    <property type="entry name" value="RraA_family"/>
    <property type="match status" value="1"/>
</dbReference>
<protein>
    <recommendedName>
        <fullName evidence="7">Putative 4-hydroxy-4-methyl-2-oxoglutarate aldolase</fullName>
        <ecNumber evidence="6">4.1.1.112</ecNumber>
        <ecNumber evidence="5">4.1.3.17</ecNumber>
    </recommendedName>
    <alternativeName>
        <fullName evidence="11">Oxaloacetate decarboxylase</fullName>
    </alternativeName>
    <alternativeName>
        <fullName evidence="9">Regulator of ribonuclease activity homolog</fullName>
    </alternativeName>
    <alternativeName>
        <fullName evidence="10">RraA-like protein</fullName>
    </alternativeName>
</protein>
<evidence type="ECO:0000256" key="11">
    <source>
        <dbReference type="ARBA" id="ARBA00032305"/>
    </source>
</evidence>
<dbReference type="Pfam" id="PF03737">
    <property type="entry name" value="RraA-like"/>
    <property type="match status" value="1"/>
</dbReference>
<dbReference type="NCBIfam" id="NF004850">
    <property type="entry name" value="PRK06201.1"/>
    <property type="match status" value="1"/>
</dbReference>
<dbReference type="PANTHER" id="PTHR33254">
    <property type="entry name" value="4-HYDROXY-4-METHYL-2-OXOGLUTARATE ALDOLASE 3-RELATED"/>
    <property type="match status" value="1"/>
</dbReference>
<evidence type="ECO:0000256" key="6">
    <source>
        <dbReference type="ARBA" id="ARBA00012947"/>
    </source>
</evidence>
<sequence length="237" mass="25770">MSNLGFRIFSKINRPSAELVKKFENVPVANLDDCMGRIAAVDSGIKSINGVKMVGVAFTVKAPAGDNLMLHKALDMAQEGDIIVVQSDGVIDRALAGEIMMKYAITKGIKGFVLDGLIRDVETAQELDFGVYARGVSPNGPYKNGPGEINVPVSVGGQIINPGDILCCDLDGIVAFREADAEALYEKVEAVHKTEATFMEQIAKGEWDRAWVDQTLKDKQCEVIEASFNEYSRLKVK</sequence>
<dbReference type="AlphaFoldDB" id="A0A3N9UJ03"/>
<dbReference type="OrthoDB" id="9784786at2"/>
<keyword evidence="13" id="KW-0460">Magnesium</keyword>